<proteinExistence type="predicted"/>
<protein>
    <submittedName>
        <fullName evidence="1">Uncharacterized protein</fullName>
    </submittedName>
</protein>
<accession>A0A4P9VU03</accession>
<organism evidence="1 2">
    <name type="scientific">Zooshikella ganghwensis</name>
    <dbReference type="NCBI Taxonomy" id="202772"/>
    <lineage>
        <taxon>Bacteria</taxon>
        <taxon>Pseudomonadati</taxon>
        <taxon>Pseudomonadota</taxon>
        <taxon>Gammaproteobacteria</taxon>
        <taxon>Oceanospirillales</taxon>
        <taxon>Zooshikellaceae</taxon>
        <taxon>Zooshikella</taxon>
    </lineage>
</organism>
<comment type="caution">
    <text evidence="1">The sequence shown here is derived from an EMBL/GenBank/DDBJ whole genome shotgun (WGS) entry which is preliminary data.</text>
</comment>
<name>A0A4P9VU03_9GAMM</name>
<dbReference type="AlphaFoldDB" id="A0A4P9VU03"/>
<dbReference type="Proteomes" id="UP000257039">
    <property type="component" value="Unassembled WGS sequence"/>
</dbReference>
<reference evidence="1 2" key="1">
    <citation type="submission" date="2017-04" db="EMBL/GenBank/DDBJ databases">
        <title>Draft genome sequence of Zooshikella ganghwensis VG4 isolated from Red Sea sediments.</title>
        <authorList>
            <person name="Rehman Z."/>
            <person name="Alam I."/>
            <person name="Kamau A."/>
            <person name="Bajic V."/>
            <person name="Leiknes T."/>
        </authorList>
    </citation>
    <scope>NUCLEOTIDE SEQUENCE [LARGE SCALE GENOMIC DNA]</scope>
    <source>
        <strain evidence="1 2">VG4</strain>
    </source>
</reference>
<sequence>MEIPFMMADIGLSQQLSTRLRQAMIDIEIDVDELSTRSGVDVSVIEQLLVQGIPASESVSRYSDILRKLTHVLLVPMDYLLGVEESPGTLMPDERHFLSVFTCLPKDMRDQARQIIKLLTDAPDHIVEECTERMQSQKYSLSQLLEWLEHAVELHKLGCH</sequence>
<gene>
    <name evidence="1" type="ORF">B9G39_21210</name>
</gene>
<dbReference type="EMBL" id="NDXW01000001">
    <property type="protein sequence ID" value="RDH45762.1"/>
    <property type="molecule type" value="Genomic_DNA"/>
</dbReference>
<evidence type="ECO:0000313" key="2">
    <source>
        <dbReference type="Proteomes" id="UP000257039"/>
    </source>
</evidence>
<evidence type="ECO:0000313" key="1">
    <source>
        <dbReference type="EMBL" id="RDH45762.1"/>
    </source>
</evidence>
<dbReference type="RefSeq" id="WP_027707274.1">
    <property type="nucleotide sequence ID" value="NZ_NDXW01000001.1"/>
</dbReference>
<keyword evidence="2" id="KW-1185">Reference proteome</keyword>